<accession>A0A0N1IH60</accession>
<proteinExistence type="inferred from homology"/>
<keyword evidence="5" id="KW-0342">GTP-binding</keyword>
<keyword evidence="3" id="KW-0547">Nucleotide-binding</keyword>
<feature type="compositionally biased region" description="Basic and acidic residues" evidence="6">
    <location>
        <begin position="430"/>
        <end position="444"/>
    </location>
</feature>
<dbReference type="OMA" id="EPHHITQ"/>
<dbReference type="InterPro" id="IPR027417">
    <property type="entry name" value="P-loop_NTPase"/>
</dbReference>
<evidence type="ECO:0000313" key="8">
    <source>
        <dbReference type="EMBL" id="KPI83524.1"/>
    </source>
</evidence>
<gene>
    <name evidence="8" type="ORF">ABL78_7440</name>
</gene>
<feature type="domain" description="Tr-type G" evidence="7">
    <location>
        <begin position="149"/>
        <end position="311"/>
    </location>
</feature>
<dbReference type="InterPro" id="IPR000795">
    <property type="entry name" value="T_Tr_GTP-bd_dom"/>
</dbReference>
<feature type="region of interest" description="Disordered" evidence="6">
    <location>
        <begin position="430"/>
        <end position="464"/>
    </location>
</feature>
<evidence type="ECO:0000256" key="5">
    <source>
        <dbReference type="ARBA" id="ARBA00023134"/>
    </source>
</evidence>
<dbReference type="NCBIfam" id="TIGR00231">
    <property type="entry name" value="small_GTP"/>
    <property type="match status" value="1"/>
</dbReference>
<name>A0A0N1IH60_LEPSE</name>
<organism evidence="8 9">
    <name type="scientific">Leptomonas seymouri</name>
    <dbReference type="NCBI Taxonomy" id="5684"/>
    <lineage>
        <taxon>Eukaryota</taxon>
        <taxon>Discoba</taxon>
        <taxon>Euglenozoa</taxon>
        <taxon>Kinetoplastea</taxon>
        <taxon>Metakinetoplastina</taxon>
        <taxon>Trypanosomatida</taxon>
        <taxon>Trypanosomatidae</taxon>
        <taxon>Leishmaniinae</taxon>
        <taxon>Leptomonas</taxon>
    </lineage>
</organism>
<keyword evidence="9" id="KW-1185">Reference proteome</keyword>
<dbReference type="OrthoDB" id="361630at2759"/>
<evidence type="ECO:0000256" key="6">
    <source>
        <dbReference type="SAM" id="MobiDB-lite"/>
    </source>
</evidence>
<keyword evidence="4" id="KW-0648">Protein biosynthesis</keyword>
<dbReference type="Gene3D" id="2.40.30.10">
    <property type="entry name" value="Translation factors"/>
    <property type="match status" value="1"/>
</dbReference>
<dbReference type="AlphaFoldDB" id="A0A0N1IH60"/>
<dbReference type="VEuPathDB" id="TriTrypDB:Lsey_0361_0050"/>
<feature type="region of interest" description="Disordered" evidence="6">
    <location>
        <begin position="810"/>
        <end position="837"/>
    </location>
</feature>
<dbReference type="PANTHER" id="PTHR43381">
    <property type="entry name" value="TRANSLATION INITIATION FACTOR IF-2-RELATED"/>
    <property type="match status" value="1"/>
</dbReference>
<dbReference type="GO" id="GO:0005737">
    <property type="term" value="C:cytoplasm"/>
    <property type="evidence" value="ECO:0007669"/>
    <property type="project" value="TreeGrafter"/>
</dbReference>
<dbReference type="PANTHER" id="PTHR43381:SF6">
    <property type="entry name" value="INITIATION FACTOR IF-2, PUTATIVE-RELATED"/>
    <property type="match status" value="1"/>
</dbReference>
<dbReference type="GO" id="GO:0003743">
    <property type="term" value="F:translation initiation factor activity"/>
    <property type="evidence" value="ECO:0007669"/>
    <property type="project" value="UniProtKB-KW"/>
</dbReference>
<sequence length="855" mass="96087">MDAKSFARFVNRQGEKLETQLCEGLIAEKPELHSRAFKELAQKDARELCAPLTSLTRDEVECIITEKYKLTDKRIVTCLVPYQLGVNILLSRLPAEVRDAAVKELKEEEARRRQKMVVLPHRWIQWFDPDVYVSTGLKYMQRVSPKLQRRVPIFTILGHANHGKTTLLDSLQGSNIGDEEPHHITQSIRAFTVPSPYNTQDLFTFIDSPGHRIFVEARFHLHLATDFVLLVVSVIDGIESQTHEAIKVALNVDKPVIVVLNKMDMLSDAFSAERAVQRVLSELDTIGLSVHMIEKERDISKVEAEMHSTQTGRGVEAAVSVRHSQAEFFAPMRTVDPHYKGSKRHPQVNLRRKCYGVCVSATQKVHIPLLWRLLHACRDGAPPTCHSNSISYKEHNAAVQAVVLESSKHLFDEEGFRLNRSRRRIQRAIDAQKQRRTNRFEKQSPRVRLNSLSNSARNQGTRQNRTSSTCLVITAIVREGVLSEGMPFIADQAEGQVHYLVDYWGNRIHKAYPGMAVTIVDKDSMSGCPGAGIHVLSVTDLATRVRVQAYRQMLQWYAEVFTTKLHYLRPRGMDVFFAHLGDYGQLGITDSLEYQLLYGPTAKNAEDKKRLEASPPGSPPAEISVGAYLAEKNQISEHNTVQVSAAGASLSFPDGQKKRLTQGIMDSNEELVVTSSWSGMQRTEPLASQEEYEQFVMQCVQVGVLIKVDSWHTARMLHREISRLGTRKVYFQVVGARFGPLQVDDILFFGHAVKVIVCFRTPMAASADLDKYIAINDTWVLQTDHFADVVLFLKWCAVALHKEKAAEDAADAESASRPRMVVDPAKSTTSEASAWKPSERKTKLLIYTGSSGDAG</sequence>
<dbReference type="GO" id="GO:0005525">
    <property type="term" value="F:GTP binding"/>
    <property type="evidence" value="ECO:0007669"/>
    <property type="project" value="UniProtKB-KW"/>
</dbReference>
<dbReference type="GO" id="GO:0003924">
    <property type="term" value="F:GTPase activity"/>
    <property type="evidence" value="ECO:0007669"/>
    <property type="project" value="InterPro"/>
</dbReference>
<comment type="similarity">
    <text evidence="1">Belongs to the TRAFAC class translation factor GTPase superfamily. Classic translation factor GTPase family. IF-2 subfamily.</text>
</comment>
<evidence type="ECO:0000313" key="9">
    <source>
        <dbReference type="Proteomes" id="UP000038009"/>
    </source>
</evidence>
<dbReference type="Gene3D" id="3.40.50.300">
    <property type="entry name" value="P-loop containing nucleotide triphosphate hydrolases"/>
    <property type="match status" value="1"/>
</dbReference>
<keyword evidence="2 8" id="KW-0396">Initiation factor</keyword>
<evidence type="ECO:0000256" key="2">
    <source>
        <dbReference type="ARBA" id="ARBA00022540"/>
    </source>
</evidence>
<dbReference type="InterPro" id="IPR015760">
    <property type="entry name" value="TIF_IF2"/>
</dbReference>
<evidence type="ECO:0000259" key="7">
    <source>
        <dbReference type="PROSITE" id="PS51722"/>
    </source>
</evidence>
<comment type="caution">
    <text evidence="8">The sequence shown here is derived from an EMBL/GenBank/DDBJ whole genome shotgun (WGS) entry which is preliminary data.</text>
</comment>
<protein>
    <submittedName>
        <fullName evidence="8">Putative translation initiation factor IF-2</fullName>
    </submittedName>
</protein>
<dbReference type="EMBL" id="LJSK01000361">
    <property type="protein sequence ID" value="KPI83524.1"/>
    <property type="molecule type" value="Genomic_DNA"/>
</dbReference>
<feature type="compositionally biased region" description="Polar residues" evidence="6">
    <location>
        <begin position="450"/>
        <end position="464"/>
    </location>
</feature>
<dbReference type="Proteomes" id="UP000038009">
    <property type="component" value="Unassembled WGS sequence"/>
</dbReference>
<reference evidence="8 9" key="1">
    <citation type="journal article" date="2015" name="PLoS Pathog.">
        <title>Leptomonas seymouri: Adaptations to the Dixenous Life Cycle Analyzed by Genome Sequencing, Transcriptome Profiling and Co-infection with Leishmania donovani.</title>
        <authorList>
            <person name="Kraeva N."/>
            <person name="Butenko A."/>
            <person name="Hlavacova J."/>
            <person name="Kostygov A."/>
            <person name="Myskova J."/>
            <person name="Grybchuk D."/>
            <person name="Lestinova T."/>
            <person name="Votypka J."/>
            <person name="Volf P."/>
            <person name="Opperdoes F."/>
            <person name="Flegontov P."/>
            <person name="Lukes J."/>
            <person name="Yurchenko V."/>
        </authorList>
    </citation>
    <scope>NUCLEOTIDE SEQUENCE [LARGE SCALE GENOMIC DNA]</scope>
    <source>
        <strain evidence="8 9">ATCC 30220</strain>
    </source>
</reference>
<dbReference type="CDD" id="cd01887">
    <property type="entry name" value="IF2_eIF5B"/>
    <property type="match status" value="1"/>
</dbReference>
<dbReference type="InterPro" id="IPR005225">
    <property type="entry name" value="Small_GTP-bd"/>
</dbReference>
<dbReference type="Pfam" id="PF00009">
    <property type="entry name" value="GTP_EFTU"/>
    <property type="match status" value="1"/>
</dbReference>
<evidence type="ECO:0000256" key="4">
    <source>
        <dbReference type="ARBA" id="ARBA00022917"/>
    </source>
</evidence>
<evidence type="ECO:0000256" key="3">
    <source>
        <dbReference type="ARBA" id="ARBA00022741"/>
    </source>
</evidence>
<dbReference type="PROSITE" id="PS51722">
    <property type="entry name" value="G_TR_2"/>
    <property type="match status" value="1"/>
</dbReference>
<evidence type="ECO:0000256" key="1">
    <source>
        <dbReference type="ARBA" id="ARBA00007733"/>
    </source>
</evidence>
<dbReference type="SUPFAM" id="SSF52540">
    <property type="entry name" value="P-loop containing nucleoside triphosphate hydrolases"/>
    <property type="match status" value="1"/>
</dbReference>